<protein>
    <recommendedName>
        <fullName evidence="4 5">Peptide chain release factor 2</fullName>
        <shortName evidence="4">RF-2</shortName>
    </recommendedName>
</protein>
<dbReference type="PANTHER" id="PTHR43116">
    <property type="entry name" value="PEPTIDE CHAIN RELEASE FACTOR 2"/>
    <property type="match status" value="1"/>
</dbReference>
<evidence type="ECO:0000256" key="5">
    <source>
        <dbReference type="NCBIfam" id="TIGR00020"/>
    </source>
</evidence>
<dbReference type="SUPFAM" id="SSF75620">
    <property type="entry name" value="Release factor"/>
    <property type="match status" value="1"/>
</dbReference>
<dbReference type="InterPro" id="IPR000352">
    <property type="entry name" value="Pep_chain_release_fac_I"/>
</dbReference>
<evidence type="ECO:0000256" key="3">
    <source>
        <dbReference type="ARBA" id="ARBA00022917"/>
    </source>
</evidence>
<dbReference type="HAMAP" id="MF_00094">
    <property type="entry name" value="Rel_fac_2"/>
    <property type="match status" value="1"/>
</dbReference>
<dbReference type="NCBIfam" id="TIGR00020">
    <property type="entry name" value="prfB"/>
    <property type="match status" value="1"/>
</dbReference>
<dbReference type="Pfam" id="PF03462">
    <property type="entry name" value="PCRF"/>
    <property type="match status" value="1"/>
</dbReference>
<feature type="modified residue" description="N5-methylglutamine" evidence="4">
    <location>
        <position position="250"/>
    </location>
</feature>
<evidence type="ECO:0000256" key="4">
    <source>
        <dbReference type="HAMAP-Rule" id="MF_00094"/>
    </source>
</evidence>
<dbReference type="InterPro" id="IPR045853">
    <property type="entry name" value="Pep_chain_release_fac_I_sf"/>
</dbReference>
<dbReference type="InterPro" id="IPR005139">
    <property type="entry name" value="PCRF"/>
</dbReference>
<keyword evidence="2 4" id="KW-0488">Methylation</keyword>
<gene>
    <name evidence="4 7" type="primary">prfB</name>
    <name evidence="7" type="ORF">MNODULE_12065</name>
</gene>
<dbReference type="AlphaFoldDB" id="A0A7X6DQH3"/>
<comment type="caution">
    <text evidence="7">The sequence shown here is derived from an EMBL/GenBank/DDBJ whole genome shotgun (WGS) entry which is preliminary data.</text>
</comment>
<comment type="subcellular location">
    <subcellularLocation>
        <location evidence="4">Cytoplasm</location>
    </subcellularLocation>
</comment>
<evidence type="ECO:0000259" key="6">
    <source>
        <dbReference type="SMART" id="SM00937"/>
    </source>
</evidence>
<evidence type="ECO:0000313" key="7">
    <source>
        <dbReference type="EMBL" id="NKE71475.1"/>
    </source>
</evidence>
<dbReference type="Gene3D" id="3.30.160.20">
    <property type="match status" value="1"/>
</dbReference>
<sequence>MLIELKQNLEAVRQELEQLGAIFDLADHQEQIEKLTSESSDPNFWKDPSIAQNKLALKSRFEKEIKRWNEIETRFEETSVMLQLSEEEGDASLEKEIEANLLQLKSEIDQFTIETLLSGEKDFNNAIVTLHPGAGGTESQDWAQMLMRMYVRWAERKGYRIETLDLQPGEEAGIKSVTFSVKGPYAYGYLKSESGVHRLVRISPFDANKRRHTSFASVFISPEIEDDPDVVIDEKDLRIDTYRASSAGGQHVNKTSSAVRITHLPTGVVVQCQNERSQLQNKAVAMTVLKSRLYEIQQAQKEAELSKLTGAGEKKEIGWGHQIRSYVFQPYQMVKDHRTGLEKGNVTAVMDGEIDPFIEEYLKGEKKRSGS</sequence>
<comment type="similarity">
    <text evidence="1 4">Belongs to the prokaryotic/mitochondrial release factor family.</text>
</comment>
<dbReference type="FunFam" id="3.30.160.20:FF:000010">
    <property type="entry name" value="Peptide chain release factor 2"/>
    <property type="match status" value="1"/>
</dbReference>
<comment type="PTM">
    <text evidence="4">Methylated by PrmC. Methylation increases the termination efficiency of RF2.</text>
</comment>
<dbReference type="Pfam" id="PF00472">
    <property type="entry name" value="RF-1"/>
    <property type="match status" value="1"/>
</dbReference>
<dbReference type="Proteomes" id="UP000534783">
    <property type="component" value="Unassembled WGS sequence"/>
</dbReference>
<evidence type="ECO:0000256" key="2">
    <source>
        <dbReference type="ARBA" id="ARBA00022481"/>
    </source>
</evidence>
<dbReference type="GO" id="GO:0005737">
    <property type="term" value="C:cytoplasm"/>
    <property type="evidence" value="ECO:0007669"/>
    <property type="project" value="UniProtKB-SubCell"/>
</dbReference>
<dbReference type="PANTHER" id="PTHR43116:SF3">
    <property type="entry name" value="CLASS I PEPTIDE CHAIN RELEASE FACTOR"/>
    <property type="match status" value="1"/>
</dbReference>
<keyword evidence="4" id="KW-0963">Cytoplasm</keyword>
<feature type="domain" description="Peptide chain release factor" evidence="6">
    <location>
        <begin position="83"/>
        <end position="193"/>
    </location>
</feature>
<organism evidence="7 8">
    <name type="scientific">Candidatus Manganitrophus noduliformans</name>
    <dbReference type="NCBI Taxonomy" id="2606439"/>
    <lineage>
        <taxon>Bacteria</taxon>
        <taxon>Pseudomonadati</taxon>
        <taxon>Nitrospirota</taxon>
        <taxon>Nitrospiria</taxon>
        <taxon>Candidatus Troglogloeales</taxon>
        <taxon>Candidatus Manganitrophaceae</taxon>
        <taxon>Candidatus Manganitrophus</taxon>
    </lineage>
</organism>
<accession>A0A7X6DQH3</accession>
<dbReference type="GO" id="GO:0016149">
    <property type="term" value="F:translation release factor activity, codon specific"/>
    <property type="evidence" value="ECO:0007669"/>
    <property type="project" value="UniProtKB-UniRule"/>
</dbReference>
<evidence type="ECO:0000313" key="8">
    <source>
        <dbReference type="Proteomes" id="UP000534783"/>
    </source>
</evidence>
<dbReference type="InterPro" id="IPR004374">
    <property type="entry name" value="PrfB"/>
</dbReference>
<dbReference type="Gene3D" id="1.20.58.410">
    <property type="entry name" value="Release factor"/>
    <property type="match status" value="1"/>
</dbReference>
<evidence type="ECO:0000256" key="1">
    <source>
        <dbReference type="ARBA" id="ARBA00010835"/>
    </source>
</evidence>
<dbReference type="Gene3D" id="3.30.70.1660">
    <property type="match status" value="1"/>
</dbReference>
<proteinExistence type="inferred from homology"/>
<name>A0A7X6DQH3_9BACT</name>
<keyword evidence="8" id="KW-1185">Reference proteome</keyword>
<dbReference type="EMBL" id="VTOW01000002">
    <property type="protein sequence ID" value="NKE71475.1"/>
    <property type="molecule type" value="Genomic_DNA"/>
</dbReference>
<reference evidence="7 8" key="1">
    <citation type="journal article" date="2020" name="Nature">
        <title>Bacterial chemolithoautotrophy via manganese oxidation.</title>
        <authorList>
            <person name="Yu H."/>
            <person name="Leadbetter J.R."/>
        </authorList>
    </citation>
    <scope>NUCLEOTIDE SEQUENCE [LARGE SCALE GENOMIC DNA]</scope>
    <source>
        <strain evidence="7 8">Mn-1</strain>
    </source>
</reference>
<keyword evidence="3 4" id="KW-0648">Protein biosynthesis</keyword>
<dbReference type="SMART" id="SM00937">
    <property type="entry name" value="PCRF"/>
    <property type="match status" value="1"/>
</dbReference>
<comment type="function">
    <text evidence="4">Peptide chain release factor 2 directs the termination of translation in response to the peptide chain termination codons UGA and UAA.</text>
</comment>